<sequence length="74" mass="8368">MNTSLPQREKSEHSSFATVLSTHHRASCLHRNHQPFSTTRVRGTKDIGSKQSCAHRHAQGWFLDRSDSVNLAAR</sequence>
<reference evidence="1" key="1">
    <citation type="submission" date="2019-10" db="EMBL/GenBank/DDBJ databases">
        <authorList>
            <consortium name="DOE Joint Genome Institute"/>
            <person name="Kuo A."/>
            <person name="Miyauchi S."/>
            <person name="Kiss E."/>
            <person name="Drula E."/>
            <person name="Kohler A."/>
            <person name="Sanchez-Garcia M."/>
            <person name="Andreopoulos B."/>
            <person name="Barry K.W."/>
            <person name="Bonito G."/>
            <person name="Buee M."/>
            <person name="Carver A."/>
            <person name="Chen C."/>
            <person name="Cichocki N."/>
            <person name="Clum A."/>
            <person name="Culley D."/>
            <person name="Crous P.W."/>
            <person name="Fauchery L."/>
            <person name="Girlanda M."/>
            <person name="Hayes R."/>
            <person name="Keri Z."/>
            <person name="LaButti K."/>
            <person name="Lipzen A."/>
            <person name="Lombard V."/>
            <person name="Magnuson J."/>
            <person name="Maillard F."/>
            <person name="Morin E."/>
            <person name="Murat C."/>
            <person name="Nolan M."/>
            <person name="Ohm R."/>
            <person name="Pangilinan J."/>
            <person name="Pereira M."/>
            <person name="Perotto S."/>
            <person name="Peter M."/>
            <person name="Riley R."/>
            <person name="Sitrit Y."/>
            <person name="Stielow B."/>
            <person name="Szollosi G."/>
            <person name="Zifcakova L."/>
            <person name="Stursova M."/>
            <person name="Spatafora J.W."/>
            <person name="Tedersoo L."/>
            <person name="Vaario L.-M."/>
            <person name="Yamada A."/>
            <person name="Yan M."/>
            <person name="Wang P."/>
            <person name="Xu J."/>
            <person name="Bruns T."/>
            <person name="Baldrian P."/>
            <person name="Vilgalys R."/>
            <person name="Henrissat B."/>
            <person name="Grigoriev I.V."/>
            <person name="Hibbett D."/>
            <person name="Nagy L.G."/>
            <person name="Martin F.M."/>
        </authorList>
    </citation>
    <scope>NUCLEOTIDE SEQUENCE</scope>
    <source>
        <strain evidence="1">BED1</strain>
    </source>
</reference>
<organism evidence="1 2">
    <name type="scientific">Boletus edulis BED1</name>
    <dbReference type="NCBI Taxonomy" id="1328754"/>
    <lineage>
        <taxon>Eukaryota</taxon>
        <taxon>Fungi</taxon>
        <taxon>Dikarya</taxon>
        <taxon>Basidiomycota</taxon>
        <taxon>Agaricomycotina</taxon>
        <taxon>Agaricomycetes</taxon>
        <taxon>Agaricomycetidae</taxon>
        <taxon>Boletales</taxon>
        <taxon>Boletineae</taxon>
        <taxon>Boletaceae</taxon>
        <taxon>Boletoideae</taxon>
        <taxon>Boletus</taxon>
    </lineage>
</organism>
<dbReference type="Proteomes" id="UP001194468">
    <property type="component" value="Unassembled WGS sequence"/>
</dbReference>
<dbReference type="EMBL" id="WHUW01000024">
    <property type="protein sequence ID" value="KAF8435626.1"/>
    <property type="molecule type" value="Genomic_DNA"/>
</dbReference>
<evidence type="ECO:0000313" key="1">
    <source>
        <dbReference type="EMBL" id="KAF8435626.1"/>
    </source>
</evidence>
<evidence type="ECO:0000313" key="2">
    <source>
        <dbReference type="Proteomes" id="UP001194468"/>
    </source>
</evidence>
<keyword evidence="2" id="KW-1185">Reference proteome</keyword>
<proteinExistence type="predicted"/>
<dbReference type="AlphaFoldDB" id="A0AAD4GCN9"/>
<protein>
    <submittedName>
        <fullName evidence="1">Uncharacterized protein</fullName>
    </submittedName>
</protein>
<reference evidence="1" key="2">
    <citation type="journal article" date="2020" name="Nat. Commun.">
        <title>Large-scale genome sequencing of mycorrhizal fungi provides insights into the early evolution of symbiotic traits.</title>
        <authorList>
            <person name="Miyauchi S."/>
            <person name="Kiss E."/>
            <person name="Kuo A."/>
            <person name="Drula E."/>
            <person name="Kohler A."/>
            <person name="Sanchez-Garcia M."/>
            <person name="Morin E."/>
            <person name="Andreopoulos B."/>
            <person name="Barry K.W."/>
            <person name="Bonito G."/>
            <person name="Buee M."/>
            <person name="Carver A."/>
            <person name="Chen C."/>
            <person name="Cichocki N."/>
            <person name="Clum A."/>
            <person name="Culley D."/>
            <person name="Crous P.W."/>
            <person name="Fauchery L."/>
            <person name="Girlanda M."/>
            <person name="Hayes R.D."/>
            <person name="Keri Z."/>
            <person name="LaButti K."/>
            <person name="Lipzen A."/>
            <person name="Lombard V."/>
            <person name="Magnuson J."/>
            <person name="Maillard F."/>
            <person name="Murat C."/>
            <person name="Nolan M."/>
            <person name="Ohm R.A."/>
            <person name="Pangilinan J."/>
            <person name="Pereira M.F."/>
            <person name="Perotto S."/>
            <person name="Peter M."/>
            <person name="Pfister S."/>
            <person name="Riley R."/>
            <person name="Sitrit Y."/>
            <person name="Stielow J.B."/>
            <person name="Szollosi G."/>
            <person name="Zifcakova L."/>
            <person name="Stursova M."/>
            <person name="Spatafora J.W."/>
            <person name="Tedersoo L."/>
            <person name="Vaario L.M."/>
            <person name="Yamada A."/>
            <person name="Yan M."/>
            <person name="Wang P."/>
            <person name="Xu J."/>
            <person name="Bruns T."/>
            <person name="Baldrian P."/>
            <person name="Vilgalys R."/>
            <person name="Dunand C."/>
            <person name="Henrissat B."/>
            <person name="Grigoriev I.V."/>
            <person name="Hibbett D."/>
            <person name="Nagy L.G."/>
            <person name="Martin F.M."/>
        </authorList>
    </citation>
    <scope>NUCLEOTIDE SEQUENCE</scope>
    <source>
        <strain evidence="1">BED1</strain>
    </source>
</reference>
<name>A0AAD4GCN9_BOLED</name>
<comment type="caution">
    <text evidence="1">The sequence shown here is derived from an EMBL/GenBank/DDBJ whole genome shotgun (WGS) entry which is preliminary data.</text>
</comment>
<accession>A0AAD4GCN9</accession>
<gene>
    <name evidence="1" type="ORF">L210DRAFT_951657</name>
</gene>